<dbReference type="AlphaFoldDB" id="A0AAW5QTY2"/>
<evidence type="ECO:0000313" key="5">
    <source>
        <dbReference type="Proteomes" id="UP001320898"/>
    </source>
</evidence>
<keyword evidence="2" id="KW-0012">Acyltransferase</keyword>
<dbReference type="Proteomes" id="UP001320898">
    <property type="component" value="Unassembled WGS sequence"/>
</dbReference>
<evidence type="ECO:0000313" key="4">
    <source>
        <dbReference type="EMBL" id="MCT8970465.1"/>
    </source>
</evidence>
<gene>
    <name evidence="4" type="ORF">MUB46_01190</name>
</gene>
<dbReference type="Gene3D" id="3.40.630.30">
    <property type="match status" value="1"/>
</dbReference>
<accession>A0AAW5QTY2</accession>
<evidence type="ECO:0000256" key="1">
    <source>
        <dbReference type="ARBA" id="ARBA00022679"/>
    </source>
</evidence>
<protein>
    <submittedName>
        <fullName evidence="4">GNAT family N-acetyltransferase</fullName>
    </submittedName>
</protein>
<sequence length="152" mass="17432">MQPKSNVHVVPLAPEHREDWERLFAGYAAFYKVAQTPQMRERVWHWIFDPDHEAEAIVALDDAGRAIGLAHYQAFARPLGANTACFLNDLFVDPQARGSGAAEALMVALQEICRQRDWAVIRWLTAEDNYRARAFYDRIGRKTPFLAYQIDV</sequence>
<dbReference type="InterPro" id="IPR000182">
    <property type="entry name" value="GNAT_dom"/>
</dbReference>
<dbReference type="SUPFAM" id="SSF55729">
    <property type="entry name" value="Acyl-CoA N-acyltransferases (Nat)"/>
    <property type="match status" value="1"/>
</dbReference>
<reference evidence="4 5" key="1">
    <citation type="submission" date="2022-04" db="EMBL/GenBank/DDBJ databases">
        <authorList>
            <person name="Ye Y.-Q."/>
            <person name="Du Z.-J."/>
        </authorList>
    </citation>
    <scope>NUCLEOTIDE SEQUENCE [LARGE SCALE GENOMIC DNA]</scope>
    <source>
        <strain evidence="4 5">A6E488</strain>
    </source>
</reference>
<comment type="caution">
    <text evidence="4">The sequence shown here is derived from an EMBL/GenBank/DDBJ whole genome shotgun (WGS) entry which is preliminary data.</text>
</comment>
<feature type="domain" description="N-acetyltransferase" evidence="3">
    <location>
        <begin position="7"/>
        <end position="152"/>
    </location>
</feature>
<evidence type="ECO:0000259" key="3">
    <source>
        <dbReference type="PROSITE" id="PS51186"/>
    </source>
</evidence>
<evidence type="ECO:0000256" key="2">
    <source>
        <dbReference type="ARBA" id="ARBA00023315"/>
    </source>
</evidence>
<dbReference type="GO" id="GO:0016747">
    <property type="term" value="F:acyltransferase activity, transferring groups other than amino-acyl groups"/>
    <property type="evidence" value="ECO:0007669"/>
    <property type="project" value="InterPro"/>
</dbReference>
<proteinExistence type="predicted"/>
<dbReference type="RefSeq" id="WP_261614033.1">
    <property type="nucleotide sequence ID" value="NZ_JALIDZ010000001.1"/>
</dbReference>
<dbReference type="PANTHER" id="PTHR43877">
    <property type="entry name" value="AMINOALKYLPHOSPHONATE N-ACETYLTRANSFERASE-RELATED-RELATED"/>
    <property type="match status" value="1"/>
</dbReference>
<dbReference type="CDD" id="cd04301">
    <property type="entry name" value="NAT_SF"/>
    <property type="match status" value="1"/>
</dbReference>
<organism evidence="4 5">
    <name type="scientific">Microbaculum marinisediminis</name>
    <dbReference type="NCBI Taxonomy" id="2931392"/>
    <lineage>
        <taxon>Bacteria</taxon>
        <taxon>Pseudomonadati</taxon>
        <taxon>Pseudomonadota</taxon>
        <taxon>Alphaproteobacteria</taxon>
        <taxon>Hyphomicrobiales</taxon>
        <taxon>Tepidamorphaceae</taxon>
        <taxon>Microbaculum</taxon>
    </lineage>
</organism>
<dbReference type="InterPro" id="IPR016181">
    <property type="entry name" value="Acyl_CoA_acyltransferase"/>
</dbReference>
<dbReference type="PROSITE" id="PS51186">
    <property type="entry name" value="GNAT"/>
    <property type="match status" value="1"/>
</dbReference>
<keyword evidence="5" id="KW-1185">Reference proteome</keyword>
<dbReference type="EMBL" id="JALIDZ010000001">
    <property type="protein sequence ID" value="MCT8970465.1"/>
    <property type="molecule type" value="Genomic_DNA"/>
</dbReference>
<keyword evidence="1" id="KW-0808">Transferase</keyword>
<dbReference type="Pfam" id="PF00583">
    <property type="entry name" value="Acetyltransf_1"/>
    <property type="match status" value="1"/>
</dbReference>
<name>A0AAW5QTY2_9HYPH</name>
<dbReference type="InterPro" id="IPR050832">
    <property type="entry name" value="Bact_Acetyltransf"/>
</dbReference>